<feature type="region of interest" description="Disordered" evidence="1">
    <location>
        <begin position="1"/>
        <end position="28"/>
    </location>
</feature>
<dbReference type="Proteomes" id="UP000037069">
    <property type="component" value="Unassembled WGS sequence"/>
</dbReference>
<sequence>MLGEGENTELITSRGQQNNQTPENSRNSAIETLVDFNETRDSVRLHNQSQETTIGSNRRRFNTKRPPAVDYDQISRMINSAIQLAFANLNICDTNQPPIVSVPGQTEPPDSPRNIFLNNNNTPPNPLTPNYQHSSFHMSPDKVTSTIQSWNVRFDGSMKG</sequence>
<organism evidence="2 3">
    <name type="scientific">Lucilia cuprina</name>
    <name type="common">Green bottle fly</name>
    <name type="synonym">Australian sheep blowfly</name>
    <dbReference type="NCBI Taxonomy" id="7375"/>
    <lineage>
        <taxon>Eukaryota</taxon>
        <taxon>Metazoa</taxon>
        <taxon>Ecdysozoa</taxon>
        <taxon>Arthropoda</taxon>
        <taxon>Hexapoda</taxon>
        <taxon>Insecta</taxon>
        <taxon>Pterygota</taxon>
        <taxon>Neoptera</taxon>
        <taxon>Endopterygota</taxon>
        <taxon>Diptera</taxon>
        <taxon>Brachycera</taxon>
        <taxon>Muscomorpha</taxon>
        <taxon>Oestroidea</taxon>
        <taxon>Calliphoridae</taxon>
        <taxon>Luciliinae</taxon>
        <taxon>Lucilia</taxon>
    </lineage>
</organism>
<feature type="compositionally biased region" description="Polar residues" evidence="1">
    <location>
        <begin position="9"/>
        <end position="28"/>
    </location>
</feature>
<protein>
    <submittedName>
        <fullName evidence="2">Uncharacterized protein</fullName>
    </submittedName>
</protein>
<name>A0A0L0CQL4_LUCCU</name>
<proteinExistence type="predicted"/>
<dbReference type="EMBL" id="JRES01000054">
    <property type="protein sequence ID" value="KNC34536.1"/>
    <property type="molecule type" value="Genomic_DNA"/>
</dbReference>
<accession>A0A0L0CQL4</accession>
<evidence type="ECO:0000313" key="2">
    <source>
        <dbReference type="EMBL" id="KNC34536.1"/>
    </source>
</evidence>
<feature type="compositionally biased region" description="Polar residues" evidence="1">
    <location>
        <begin position="45"/>
        <end position="56"/>
    </location>
</feature>
<gene>
    <name evidence="2" type="ORF">FF38_00240</name>
</gene>
<feature type="region of interest" description="Disordered" evidence="1">
    <location>
        <begin position="40"/>
        <end position="65"/>
    </location>
</feature>
<keyword evidence="3" id="KW-1185">Reference proteome</keyword>
<dbReference type="AlphaFoldDB" id="A0A0L0CQL4"/>
<evidence type="ECO:0000313" key="3">
    <source>
        <dbReference type="Proteomes" id="UP000037069"/>
    </source>
</evidence>
<reference evidence="2 3" key="1">
    <citation type="journal article" date="2015" name="Nat. Commun.">
        <title>Lucilia cuprina genome unlocks parasitic fly biology to underpin future interventions.</title>
        <authorList>
            <person name="Anstead C.A."/>
            <person name="Korhonen P.K."/>
            <person name="Young N.D."/>
            <person name="Hall R.S."/>
            <person name="Jex A.R."/>
            <person name="Murali S.C."/>
            <person name="Hughes D.S."/>
            <person name="Lee S.F."/>
            <person name="Perry T."/>
            <person name="Stroehlein A.J."/>
            <person name="Ansell B.R."/>
            <person name="Breugelmans B."/>
            <person name="Hofmann A."/>
            <person name="Qu J."/>
            <person name="Dugan S."/>
            <person name="Lee S.L."/>
            <person name="Chao H."/>
            <person name="Dinh H."/>
            <person name="Han Y."/>
            <person name="Doddapaneni H.V."/>
            <person name="Worley K.C."/>
            <person name="Muzny D.M."/>
            <person name="Ioannidis P."/>
            <person name="Waterhouse R.M."/>
            <person name="Zdobnov E.M."/>
            <person name="James P.J."/>
            <person name="Bagnall N.H."/>
            <person name="Kotze A.C."/>
            <person name="Gibbs R.A."/>
            <person name="Richards S."/>
            <person name="Batterham P."/>
            <person name="Gasser R.B."/>
        </authorList>
    </citation>
    <scope>NUCLEOTIDE SEQUENCE [LARGE SCALE GENOMIC DNA]</scope>
    <source>
        <strain evidence="2 3">LS</strain>
        <tissue evidence="2">Full body</tissue>
    </source>
</reference>
<comment type="caution">
    <text evidence="2">The sequence shown here is derived from an EMBL/GenBank/DDBJ whole genome shotgun (WGS) entry which is preliminary data.</text>
</comment>
<evidence type="ECO:0000256" key="1">
    <source>
        <dbReference type="SAM" id="MobiDB-lite"/>
    </source>
</evidence>